<feature type="region of interest" description="Disordered" evidence="5">
    <location>
        <begin position="135"/>
        <end position="181"/>
    </location>
</feature>
<protein>
    <submittedName>
        <fullName evidence="7">Cytochrome b5-like heme/steroid binding domain-containing protein</fullName>
    </submittedName>
</protein>
<dbReference type="Proteomes" id="UP000664859">
    <property type="component" value="Unassembled WGS sequence"/>
</dbReference>
<comment type="caution">
    <text evidence="7">The sequence shown here is derived from an EMBL/GenBank/DDBJ whole genome shotgun (WGS) entry which is preliminary data.</text>
</comment>
<dbReference type="FunFam" id="3.10.120.10:FF:000001">
    <property type="entry name" value="Cytochrome b5 reductase 4"/>
    <property type="match status" value="1"/>
</dbReference>
<dbReference type="OrthoDB" id="432299at2759"/>
<gene>
    <name evidence="7" type="ORF">JKP88DRAFT_182678</name>
</gene>
<dbReference type="Gene3D" id="3.10.120.10">
    <property type="entry name" value="Cytochrome b5-like heme/steroid binding domain"/>
    <property type="match status" value="1"/>
</dbReference>
<dbReference type="PANTHER" id="PTHR46237:SF1">
    <property type="entry name" value="CYTOCHROME B5 REDUCTASE 4"/>
    <property type="match status" value="1"/>
</dbReference>
<evidence type="ECO:0000256" key="5">
    <source>
        <dbReference type="SAM" id="MobiDB-lite"/>
    </source>
</evidence>
<dbReference type="PANTHER" id="PTHR46237">
    <property type="entry name" value="CYTOCHROME B5 REDUCTASE 4 FAMILY MEMBER"/>
    <property type="match status" value="1"/>
</dbReference>
<dbReference type="AlphaFoldDB" id="A0A835ZLC4"/>
<keyword evidence="3 4" id="KW-0408">Iron</keyword>
<evidence type="ECO:0000256" key="4">
    <source>
        <dbReference type="RuleBase" id="RU362121"/>
    </source>
</evidence>
<keyword evidence="8" id="KW-1185">Reference proteome</keyword>
<evidence type="ECO:0000259" key="6">
    <source>
        <dbReference type="PROSITE" id="PS50255"/>
    </source>
</evidence>
<dbReference type="EMBL" id="JAFCMP010000001">
    <property type="protein sequence ID" value="KAG5193129.1"/>
    <property type="molecule type" value="Genomic_DNA"/>
</dbReference>
<sequence length="181" mass="19411">MPGGETLPREERIAMASGGLNPRQKYAVKKGFSILDWNLLSSKATDLAGTGGRGMRTITKAEVRQHRSEHDAWSIYEGRVYNITPFLHYHPGGVEMLMRGAGVDMTGLFNKYHRWVNAQNMIGNLCLGVLAKDGARGDDDDSDNEGKEADGEGTSAAAAAAAAATAAESTQMLPPPARPPR</sequence>
<feature type="domain" description="Cytochrome b5 heme-binding" evidence="6">
    <location>
        <begin position="55"/>
        <end position="131"/>
    </location>
</feature>
<evidence type="ECO:0000256" key="2">
    <source>
        <dbReference type="ARBA" id="ARBA00022723"/>
    </source>
</evidence>
<dbReference type="GO" id="GO:0046872">
    <property type="term" value="F:metal ion binding"/>
    <property type="evidence" value="ECO:0007669"/>
    <property type="project" value="UniProtKB-UniRule"/>
</dbReference>
<evidence type="ECO:0000256" key="1">
    <source>
        <dbReference type="ARBA" id="ARBA00022617"/>
    </source>
</evidence>
<proteinExistence type="inferred from homology"/>
<dbReference type="InterPro" id="IPR001199">
    <property type="entry name" value="Cyt_B5-like_heme/steroid-bd"/>
</dbReference>
<dbReference type="SUPFAM" id="SSF55856">
    <property type="entry name" value="Cytochrome b5-like heme/steroid binding domain"/>
    <property type="match status" value="1"/>
</dbReference>
<dbReference type="Pfam" id="PF00173">
    <property type="entry name" value="Cyt-b5"/>
    <property type="match status" value="1"/>
</dbReference>
<evidence type="ECO:0000313" key="8">
    <source>
        <dbReference type="Proteomes" id="UP000664859"/>
    </source>
</evidence>
<dbReference type="GO" id="GO:0005737">
    <property type="term" value="C:cytoplasm"/>
    <property type="evidence" value="ECO:0007669"/>
    <property type="project" value="TreeGrafter"/>
</dbReference>
<accession>A0A835ZLC4</accession>
<reference evidence="7" key="1">
    <citation type="submission" date="2021-02" db="EMBL/GenBank/DDBJ databases">
        <title>First Annotated Genome of the Yellow-green Alga Tribonema minus.</title>
        <authorList>
            <person name="Mahan K.M."/>
        </authorList>
    </citation>
    <scope>NUCLEOTIDE SEQUENCE</scope>
    <source>
        <strain evidence="7">UTEX B ZZ1240</strain>
    </source>
</reference>
<dbReference type="PROSITE" id="PS50255">
    <property type="entry name" value="CYTOCHROME_B5_2"/>
    <property type="match status" value="1"/>
</dbReference>
<dbReference type="SMART" id="SM01117">
    <property type="entry name" value="Cyt-b5"/>
    <property type="match status" value="1"/>
</dbReference>
<evidence type="ECO:0000256" key="3">
    <source>
        <dbReference type="ARBA" id="ARBA00023004"/>
    </source>
</evidence>
<dbReference type="GO" id="GO:0004128">
    <property type="term" value="F:cytochrome-b5 reductase activity, acting on NAD(P)H"/>
    <property type="evidence" value="ECO:0007669"/>
    <property type="project" value="TreeGrafter"/>
</dbReference>
<dbReference type="InterPro" id="IPR036400">
    <property type="entry name" value="Cyt_B5-like_heme/steroid_sf"/>
</dbReference>
<comment type="similarity">
    <text evidence="4">Belongs to the cytochrome b5 family.</text>
</comment>
<evidence type="ECO:0000313" key="7">
    <source>
        <dbReference type="EMBL" id="KAG5193129.1"/>
    </source>
</evidence>
<dbReference type="GO" id="GO:0020037">
    <property type="term" value="F:heme binding"/>
    <property type="evidence" value="ECO:0007669"/>
    <property type="project" value="UniProtKB-UniRule"/>
</dbReference>
<dbReference type="PRINTS" id="PR00363">
    <property type="entry name" value="CYTOCHROMEB5"/>
</dbReference>
<keyword evidence="1 4" id="KW-0349">Heme</keyword>
<dbReference type="InterPro" id="IPR051872">
    <property type="entry name" value="Cytochrome_b5/Flavoprotein_Rdt"/>
</dbReference>
<name>A0A835ZLC4_9STRA</name>
<keyword evidence="2 4" id="KW-0479">Metal-binding</keyword>
<dbReference type="PROSITE" id="PS00191">
    <property type="entry name" value="CYTOCHROME_B5_1"/>
    <property type="match status" value="1"/>
</dbReference>
<feature type="compositionally biased region" description="Low complexity" evidence="5">
    <location>
        <begin position="156"/>
        <end position="167"/>
    </location>
</feature>
<dbReference type="InterPro" id="IPR018506">
    <property type="entry name" value="Cyt_B5_heme-BS"/>
</dbReference>
<organism evidence="7 8">
    <name type="scientific">Tribonema minus</name>
    <dbReference type="NCBI Taxonomy" id="303371"/>
    <lineage>
        <taxon>Eukaryota</taxon>
        <taxon>Sar</taxon>
        <taxon>Stramenopiles</taxon>
        <taxon>Ochrophyta</taxon>
        <taxon>PX clade</taxon>
        <taxon>Xanthophyceae</taxon>
        <taxon>Tribonematales</taxon>
        <taxon>Tribonemataceae</taxon>
        <taxon>Tribonema</taxon>
    </lineage>
</organism>